<keyword evidence="2" id="KW-1185">Reference proteome</keyword>
<evidence type="ECO:0000313" key="2">
    <source>
        <dbReference type="Proteomes" id="UP000294299"/>
    </source>
</evidence>
<sequence length="44" mass="5324">MISYRLISPVNDKSLLINNKYEKITHYTISQKGIEYIKRYGYLR</sequence>
<name>A0A484IBF3_9ARCH</name>
<protein>
    <submittedName>
        <fullName evidence="1">Uncharacterized protein</fullName>
    </submittedName>
</protein>
<organism evidence="1 2">
    <name type="scientific">Candidatus Nitrosocosmicus franklandianus</name>
    <dbReference type="NCBI Taxonomy" id="1798806"/>
    <lineage>
        <taxon>Archaea</taxon>
        <taxon>Nitrososphaerota</taxon>
        <taxon>Nitrososphaeria</taxon>
        <taxon>Nitrososphaerales</taxon>
        <taxon>Nitrososphaeraceae</taxon>
        <taxon>Candidatus Nitrosocosmicus</taxon>
    </lineage>
</organism>
<dbReference type="AlphaFoldDB" id="A0A484IBF3"/>
<dbReference type="EMBL" id="LR216287">
    <property type="protein sequence ID" value="VFJ14408.1"/>
    <property type="molecule type" value="Genomic_DNA"/>
</dbReference>
<accession>A0A484IBF3</accession>
<proteinExistence type="predicted"/>
<dbReference type="Proteomes" id="UP000294299">
    <property type="component" value="Chromosome NFRAN"/>
</dbReference>
<dbReference type="KEGG" id="nfn:NFRAN_2086"/>
<reference evidence="1 2" key="1">
    <citation type="submission" date="2019-02" db="EMBL/GenBank/DDBJ databases">
        <authorList>
            <person name="Lehtovirta-Morley E L."/>
        </authorList>
    </citation>
    <scope>NUCLEOTIDE SEQUENCE [LARGE SCALE GENOMIC DNA]</scope>
    <source>
        <strain evidence="1">NFRAN1</strain>
    </source>
</reference>
<evidence type="ECO:0000313" key="1">
    <source>
        <dbReference type="EMBL" id="VFJ14408.1"/>
    </source>
</evidence>
<gene>
    <name evidence="1" type="ORF">NFRAN_2086</name>
</gene>